<evidence type="ECO:0000313" key="2">
    <source>
        <dbReference type="Proteomes" id="UP001187734"/>
    </source>
</evidence>
<dbReference type="Proteomes" id="UP001187734">
    <property type="component" value="Unassembled WGS sequence"/>
</dbReference>
<protein>
    <submittedName>
        <fullName evidence="1">Uncharacterized protein</fullName>
    </submittedName>
</protein>
<proteinExistence type="predicted"/>
<reference evidence="1" key="1">
    <citation type="submission" date="2018-03" db="EMBL/GenBank/DDBJ databases">
        <authorList>
            <person name="Guldener U."/>
        </authorList>
    </citation>
    <scope>NUCLEOTIDE SEQUENCE</scope>
</reference>
<gene>
    <name evidence="1" type="ORF">FTOL_11895</name>
</gene>
<organism evidence="1 2">
    <name type="scientific">Fusarium torulosum</name>
    <dbReference type="NCBI Taxonomy" id="33205"/>
    <lineage>
        <taxon>Eukaryota</taxon>
        <taxon>Fungi</taxon>
        <taxon>Dikarya</taxon>
        <taxon>Ascomycota</taxon>
        <taxon>Pezizomycotina</taxon>
        <taxon>Sordariomycetes</taxon>
        <taxon>Hypocreomycetidae</taxon>
        <taxon>Hypocreales</taxon>
        <taxon>Nectriaceae</taxon>
        <taxon>Fusarium</taxon>
    </lineage>
</organism>
<dbReference type="AlphaFoldDB" id="A0AAE8SNA8"/>
<evidence type="ECO:0000313" key="1">
    <source>
        <dbReference type="EMBL" id="SPJ86870.1"/>
    </source>
</evidence>
<accession>A0AAE8SNA8</accession>
<keyword evidence="2" id="KW-1185">Reference proteome</keyword>
<name>A0AAE8SNA8_9HYPO</name>
<sequence>MAELGSAWGFNMCDVFAAWVGQCQNMFTVAFKGAALRNIANLGTAFNDPILGQDRQIAHFSQYDDCLGV</sequence>
<dbReference type="EMBL" id="ONZP01000524">
    <property type="protein sequence ID" value="SPJ86870.1"/>
    <property type="molecule type" value="Genomic_DNA"/>
</dbReference>
<comment type="caution">
    <text evidence="1">The sequence shown here is derived from an EMBL/GenBank/DDBJ whole genome shotgun (WGS) entry which is preliminary data.</text>
</comment>